<dbReference type="PANTHER" id="PTHR43217:SF2">
    <property type="entry name" value="SUCCINATE-SEMIALDEHYDE DEHYDROGENASE [NADP(+)]"/>
    <property type="match status" value="1"/>
</dbReference>
<dbReference type="InterPro" id="IPR016162">
    <property type="entry name" value="Ald_DH_N"/>
</dbReference>
<feature type="domain" description="Aldehyde dehydrogenase" evidence="6">
    <location>
        <begin position="3"/>
        <end position="454"/>
    </location>
</feature>
<dbReference type="EMBL" id="RCUW01000002">
    <property type="protein sequence ID" value="RLP70403.1"/>
    <property type="molecule type" value="Genomic_DNA"/>
</dbReference>
<dbReference type="GO" id="GO:0004030">
    <property type="term" value="F:aldehyde dehydrogenase [NAD(P)+] activity"/>
    <property type="evidence" value="ECO:0007669"/>
    <property type="project" value="InterPro"/>
</dbReference>
<gene>
    <name evidence="7" type="ORF">D9V30_02525</name>
</gene>
<dbReference type="GO" id="GO:0004777">
    <property type="term" value="F:succinate-semialdehyde dehydrogenase (NAD+) activity"/>
    <property type="evidence" value="ECO:0007669"/>
    <property type="project" value="TreeGrafter"/>
</dbReference>
<dbReference type="InterPro" id="IPR044148">
    <property type="entry name" value="ALDH_GabD1-like"/>
</dbReference>
<keyword evidence="3 5" id="KW-0560">Oxidoreductase</keyword>
<dbReference type="PANTHER" id="PTHR43217">
    <property type="entry name" value="SUCCINATE SEMIALDEHYDE DEHYDROGENASE [NAD(P)+] SAD"/>
    <property type="match status" value="1"/>
</dbReference>
<evidence type="ECO:0000256" key="5">
    <source>
        <dbReference type="RuleBase" id="RU003345"/>
    </source>
</evidence>
<dbReference type="SUPFAM" id="SSF53720">
    <property type="entry name" value="ALDH-like"/>
    <property type="match status" value="1"/>
</dbReference>
<evidence type="ECO:0000259" key="6">
    <source>
        <dbReference type="Pfam" id="PF00171"/>
    </source>
</evidence>
<dbReference type="InterPro" id="IPR015590">
    <property type="entry name" value="Aldehyde_DH_dom"/>
</dbReference>
<accession>A0A3L6ZR42</accession>
<dbReference type="FunFam" id="3.40.309.10:FF:000058">
    <property type="entry name" value="Succinate-semialdehyde dehydrogenase"/>
    <property type="match status" value="1"/>
</dbReference>
<evidence type="ECO:0000256" key="2">
    <source>
        <dbReference type="ARBA" id="ARBA00022857"/>
    </source>
</evidence>
<dbReference type="Gene3D" id="3.40.309.10">
    <property type="entry name" value="Aldehyde Dehydrogenase, Chain A, domain 2"/>
    <property type="match status" value="1"/>
</dbReference>
<proteinExistence type="inferred from homology"/>
<dbReference type="InterPro" id="IPR016161">
    <property type="entry name" value="Ald_DH/histidinol_DH"/>
</dbReference>
<dbReference type="FunFam" id="3.40.605.10:FF:000012">
    <property type="entry name" value="NAD-dependent succinate-semialdehyde dehydrogenase"/>
    <property type="match status" value="1"/>
</dbReference>
<dbReference type="Gene3D" id="3.40.605.10">
    <property type="entry name" value="Aldehyde Dehydrogenase, Chain A, domain 1"/>
    <property type="match status" value="1"/>
</dbReference>
<dbReference type="CDD" id="cd07100">
    <property type="entry name" value="ALDH_SSADH1_GabD1"/>
    <property type="match status" value="1"/>
</dbReference>
<dbReference type="AlphaFoldDB" id="A0A3L6ZR42"/>
<dbReference type="InterPro" id="IPR047110">
    <property type="entry name" value="GABD/Sad-like"/>
</dbReference>
<name>A0A3L6ZR42_9MICO</name>
<evidence type="ECO:0000256" key="4">
    <source>
        <dbReference type="PROSITE-ProRule" id="PRU10007"/>
    </source>
</evidence>
<dbReference type="Pfam" id="PF00171">
    <property type="entry name" value="Aldedh"/>
    <property type="match status" value="1"/>
</dbReference>
<dbReference type="InterPro" id="IPR016163">
    <property type="entry name" value="Ald_DH_C"/>
</dbReference>
<sequence length="463" mass="49742">MAYQTVNPYTNEVVATFPDATDAEVDRALDTAQAAFEEWRDTPLADRAALLGRAAALLREQSEEYARILTLEMGKTIAEARAEVGLSADILQWYADRGEGLLQPRVLEHSPESGKSAKILKQPLGIIYTVEPWNFPYYQVVRVGAPQLMAGNTVVLKHASNVPQSAAAMEKLFHDAGAREGLLTNLYLTRDQSGRVIEDFRVRGVALTGSEGAGAVIASQAGKALKKSTLELGGNDAFIVLEDADIAKSAEWGAFGRYWNAGQVCCSSKRMIVLDGVYDEYLERFTAEVATRRAGDPFDEDTVLAPLSSQGAADDVKALIAEAVEHGATATEVGEPVPSTGAFVQPTILTGVTRDNPVFRKEIFGPVAMVLRAGSEDEAIEIANDTPYGLGGSVFTSDEAHGQELAERITTGMVYINHPTGVKADLPFGGVQNAGYGRELLDLGLNEFVNEKLVVVSDIDGVF</sequence>
<comment type="caution">
    <text evidence="7">The sequence shown here is derived from an EMBL/GenBank/DDBJ whole genome shotgun (WGS) entry which is preliminary data.</text>
</comment>
<feature type="active site" evidence="4">
    <location>
        <position position="231"/>
    </location>
</feature>
<dbReference type="PROSITE" id="PS00687">
    <property type="entry name" value="ALDEHYDE_DEHYDR_GLU"/>
    <property type="match status" value="1"/>
</dbReference>
<evidence type="ECO:0000313" key="7">
    <source>
        <dbReference type="EMBL" id="RLP70403.1"/>
    </source>
</evidence>
<dbReference type="RefSeq" id="WP_087137441.1">
    <property type="nucleotide sequence ID" value="NZ_JBQDRQ010000027.1"/>
</dbReference>
<dbReference type="InterPro" id="IPR029510">
    <property type="entry name" value="Ald_DH_CS_GLU"/>
</dbReference>
<comment type="similarity">
    <text evidence="1 5">Belongs to the aldehyde dehydrogenase family.</text>
</comment>
<reference evidence="7 8" key="1">
    <citation type="submission" date="2018-10" db="EMBL/GenBank/DDBJ databases">
        <authorList>
            <person name="Li J."/>
        </authorList>
    </citation>
    <scope>NUCLEOTIDE SEQUENCE [LARGE SCALE GENOMIC DNA]</scope>
    <source>
        <strain evidence="7 8">JCM 30549</strain>
    </source>
</reference>
<dbReference type="Proteomes" id="UP000275395">
    <property type="component" value="Unassembled WGS sequence"/>
</dbReference>
<evidence type="ECO:0000256" key="3">
    <source>
        <dbReference type="ARBA" id="ARBA00023002"/>
    </source>
</evidence>
<organism evidence="7 8">
    <name type="scientific">Mycetocola reblochoni</name>
    <dbReference type="NCBI Taxonomy" id="331618"/>
    <lineage>
        <taxon>Bacteria</taxon>
        <taxon>Bacillati</taxon>
        <taxon>Actinomycetota</taxon>
        <taxon>Actinomycetes</taxon>
        <taxon>Micrococcales</taxon>
        <taxon>Microbacteriaceae</taxon>
        <taxon>Mycetocola</taxon>
    </lineage>
</organism>
<evidence type="ECO:0000256" key="1">
    <source>
        <dbReference type="ARBA" id="ARBA00009986"/>
    </source>
</evidence>
<keyword evidence="2" id="KW-0521">NADP</keyword>
<evidence type="ECO:0000313" key="8">
    <source>
        <dbReference type="Proteomes" id="UP000275395"/>
    </source>
</evidence>
<protein>
    <submittedName>
        <fullName evidence="7">NAD-dependent succinate-semialdehyde dehydrogenase</fullName>
    </submittedName>
</protein>